<reference evidence="1" key="1">
    <citation type="journal article" date="2019" name="bioRxiv">
        <title>The Genome of the Zebra Mussel, Dreissena polymorpha: A Resource for Invasive Species Research.</title>
        <authorList>
            <person name="McCartney M.A."/>
            <person name="Auch B."/>
            <person name="Kono T."/>
            <person name="Mallez S."/>
            <person name="Zhang Y."/>
            <person name="Obille A."/>
            <person name="Becker A."/>
            <person name="Abrahante J.E."/>
            <person name="Garbe J."/>
            <person name="Badalamenti J.P."/>
            <person name="Herman A."/>
            <person name="Mangelson H."/>
            <person name="Liachko I."/>
            <person name="Sullivan S."/>
            <person name="Sone E.D."/>
            <person name="Koren S."/>
            <person name="Silverstein K.A.T."/>
            <person name="Beckman K.B."/>
            <person name="Gohl D.M."/>
        </authorList>
    </citation>
    <scope>NUCLEOTIDE SEQUENCE</scope>
    <source>
        <strain evidence="1">Duluth1</strain>
        <tissue evidence="1">Whole animal</tissue>
    </source>
</reference>
<gene>
    <name evidence="1" type="ORF">DPMN_061997</name>
</gene>
<proteinExistence type="predicted"/>
<name>A0A9D4HHE0_DREPO</name>
<dbReference type="AlphaFoldDB" id="A0A9D4HHE0"/>
<dbReference type="EMBL" id="JAIWYP010000013">
    <property type="protein sequence ID" value="KAH3719165.1"/>
    <property type="molecule type" value="Genomic_DNA"/>
</dbReference>
<sequence>MGTDWIVNYGVREYNFTGRNNGSLTGKSTLALENTMLQVRDDMGSSVTDWIVNFRVREYNVTGRSHGSLTG</sequence>
<organism evidence="1 2">
    <name type="scientific">Dreissena polymorpha</name>
    <name type="common">Zebra mussel</name>
    <name type="synonym">Mytilus polymorpha</name>
    <dbReference type="NCBI Taxonomy" id="45954"/>
    <lineage>
        <taxon>Eukaryota</taxon>
        <taxon>Metazoa</taxon>
        <taxon>Spiralia</taxon>
        <taxon>Lophotrochozoa</taxon>
        <taxon>Mollusca</taxon>
        <taxon>Bivalvia</taxon>
        <taxon>Autobranchia</taxon>
        <taxon>Heteroconchia</taxon>
        <taxon>Euheterodonta</taxon>
        <taxon>Imparidentia</taxon>
        <taxon>Neoheterodontei</taxon>
        <taxon>Myida</taxon>
        <taxon>Dreissenoidea</taxon>
        <taxon>Dreissenidae</taxon>
        <taxon>Dreissena</taxon>
    </lineage>
</organism>
<dbReference type="Proteomes" id="UP000828390">
    <property type="component" value="Unassembled WGS sequence"/>
</dbReference>
<comment type="caution">
    <text evidence="1">The sequence shown here is derived from an EMBL/GenBank/DDBJ whole genome shotgun (WGS) entry which is preliminary data.</text>
</comment>
<evidence type="ECO:0000313" key="1">
    <source>
        <dbReference type="EMBL" id="KAH3719165.1"/>
    </source>
</evidence>
<keyword evidence="2" id="KW-1185">Reference proteome</keyword>
<evidence type="ECO:0000313" key="2">
    <source>
        <dbReference type="Proteomes" id="UP000828390"/>
    </source>
</evidence>
<accession>A0A9D4HHE0</accession>
<protein>
    <submittedName>
        <fullName evidence="1">Uncharacterized protein</fullName>
    </submittedName>
</protein>
<reference evidence="1" key="2">
    <citation type="submission" date="2020-11" db="EMBL/GenBank/DDBJ databases">
        <authorList>
            <person name="McCartney M.A."/>
            <person name="Auch B."/>
            <person name="Kono T."/>
            <person name="Mallez S."/>
            <person name="Becker A."/>
            <person name="Gohl D.M."/>
            <person name="Silverstein K.A.T."/>
            <person name="Koren S."/>
            <person name="Bechman K.B."/>
            <person name="Herman A."/>
            <person name="Abrahante J.E."/>
            <person name="Garbe J."/>
        </authorList>
    </citation>
    <scope>NUCLEOTIDE SEQUENCE</scope>
    <source>
        <strain evidence="1">Duluth1</strain>
        <tissue evidence="1">Whole animal</tissue>
    </source>
</reference>